<dbReference type="Pfam" id="PF00664">
    <property type="entry name" value="ABC_membrane"/>
    <property type="match status" value="1"/>
</dbReference>
<evidence type="ECO:0000256" key="5">
    <source>
        <dbReference type="ARBA" id="ARBA00022840"/>
    </source>
</evidence>
<dbReference type="InterPro" id="IPR014216">
    <property type="entry name" value="ABC_transptr_CydD"/>
</dbReference>
<name>A0A2A2AKU4_9BURK</name>
<feature type="compositionally biased region" description="Low complexity" evidence="8">
    <location>
        <begin position="597"/>
        <end position="620"/>
    </location>
</feature>
<dbReference type="PANTHER" id="PTHR24221">
    <property type="entry name" value="ATP-BINDING CASSETTE SUB-FAMILY B"/>
    <property type="match status" value="1"/>
</dbReference>
<dbReference type="GO" id="GO:0005524">
    <property type="term" value="F:ATP binding"/>
    <property type="evidence" value="ECO:0007669"/>
    <property type="project" value="UniProtKB-KW"/>
</dbReference>
<comment type="subcellular location">
    <subcellularLocation>
        <location evidence="1">Cell membrane</location>
        <topology evidence="1">Multi-pass membrane protein</topology>
    </subcellularLocation>
</comment>
<dbReference type="GO" id="GO:0140359">
    <property type="term" value="F:ABC-type transporter activity"/>
    <property type="evidence" value="ECO:0007669"/>
    <property type="project" value="InterPro"/>
</dbReference>
<evidence type="ECO:0000256" key="3">
    <source>
        <dbReference type="ARBA" id="ARBA00022692"/>
    </source>
</evidence>
<keyword evidence="7 9" id="KW-0472">Membrane</keyword>
<organism evidence="12 13">
    <name type="scientific">Vandammella animalimorsus</name>
    <dbReference type="NCBI Taxonomy" id="2029117"/>
    <lineage>
        <taxon>Bacteria</taxon>
        <taxon>Pseudomonadati</taxon>
        <taxon>Pseudomonadota</taxon>
        <taxon>Betaproteobacteria</taxon>
        <taxon>Burkholderiales</taxon>
        <taxon>Comamonadaceae</taxon>
        <taxon>Vandammella</taxon>
    </lineage>
</organism>
<protein>
    <submittedName>
        <fullName evidence="12">Thiol reductant ABC exporter subunit CydD</fullName>
    </submittedName>
</protein>
<evidence type="ECO:0000313" key="12">
    <source>
        <dbReference type="EMBL" id="PAT38259.1"/>
    </source>
</evidence>
<dbReference type="RefSeq" id="WP_095538540.1">
    <property type="nucleotide sequence ID" value="NZ_NSJB01000001.1"/>
</dbReference>
<dbReference type="Proteomes" id="UP000218054">
    <property type="component" value="Unassembled WGS sequence"/>
</dbReference>
<dbReference type="NCBIfam" id="TIGR02857">
    <property type="entry name" value="CydD"/>
    <property type="match status" value="1"/>
</dbReference>
<dbReference type="InterPro" id="IPR036640">
    <property type="entry name" value="ABC1_TM_sf"/>
</dbReference>
<keyword evidence="6 9" id="KW-1133">Transmembrane helix</keyword>
<feature type="transmembrane region" description="Helical" evidence="9">
    <location>
        <begin position="166"/>
        <end position="184"/>
    </location>
</feature>
<dbReference type="GO" id="GO:0016887">
    <property type="term" value="F:ATP hydrolysis activity"/>
    <property type="evidence" value="ECO:0007669"/>
    <property type="project" value="InterPro"/>
</dbReference>
<evidence type="ECO:0000256" key="2">
    <source>
        <dbReference type="ARBA" id="ARBA00022475"/>
    </source>
</evidence>
<dbReference type="AlphaFoldDB" id="A0A2A2AKU4"/>
<gene>
    <name evidence="12" type="primary">cydD</name>
    <name evidence="12" type="ORF">CK625_01800</name>
</gene>
<dbReference type="InterPro" id="IPR027417">
    <property type="entry name" value="P-loop_NTPase"/>
</dbReference>
<dbReference type="GO" id="GO:0042883">
    <property type="term" value="P:cysteine transport"/>
    <property type="evidence" value="ECO:0007669"/>
    <property type="project" value="InterPro"/>
</dbReference>
<feature type="region of interest" description="Disordered" evidence="8">
    <location>
        <begin position="338"/>
        <end position="367"/>
    </location>
</feature>
<dbReference type="EMBL" id="NSJB01000001">
    <property type="protein sequence ID" value="PAT38259.1"/>
    <property type="molecule type" value="Genomic_DNA"/>
</dbReference>
<feature type="domain" description="ABC transporter" evidence="10">
    <location>
        <begin position="375"/>
        <end position="611"/>
    </location>
</feature>
<keyword evidence="13" id="KW-1185">Reference proteome</keyword>
<feature type="region of interest" description="Disordered" evidence="8">
    <location>
        <begin position="590"/>
        <end position="620"/>
    </location>
</feature>
<dbReference type="InterPro" id="IPR011527">
    <property type="entry name" value="ABC1_TM_dom"/>
</dbReference>
<feature type="domain" description="ABC transmembrane type-1" evidence="11">
    <location>
        <begin position="21"/>
        <end position="315"/>
    </location>
</feature>
<proteinExistence type="predicted"/>
<dbReference type="InterPro" id="IPR003439">
    <property type="entry name" value="ABC_transporter-like_ATP-bd"/>
</dbReference>
<evidence type="ECO:0000259" key="10">
    <source>
        <dbReference type="PROSITE" id="PS50893"/>
    </source>
</evidence>
<sequence length="620" mass="65021">MAPGPSPLPAQARGWWHALPALASLLWVGQAWQIATAIAALMAWQDGGGSAADLPPPTASLVQAAAIIVALGLLRAALEYAGTRLAWRHARCSLTALRLQLGQRLRHSSPLDARRPPSGQITSAWMEQADAVLPWLARYQLAQWRVLLAPPALALCVGWHSWLAALLLLLAAPLIPLFMAIIGWRAQAISEAQLQALGHLHGDLLQRLRALPSLRALHAVQATAQRMSALGRDLAQRTMRVLRVAMLSSAVLELFSALGVALVAVYVGFHLLGQLPFGAWGARLTLHEGLFVLMLAPAFFEPLRELSAVWHDRANGRAALQRLHTLLDELAPLVPNALTEGEGEGQSEGQPPAANTAANTAEPAAPAVPAGAPAITLQAVQPALPLAEGQAARPALDLHIPAGAHVAITGPSGSGKSLLLALVAGLVQPASGQVRIGGLPMDAVHAAALRRRMGWMGAQPYVFAGSLQRNLRLGRAAPATPEDEARALQQVGLGAFVQQRSQALLGEGGSGLSGGEALRLALARLVAAPGATLLLLDEPTAHLDSATSAQVLAQILTLAQGRTLLLATHEPQAIAALPWVLQLDAQGQARWRRRPDAPTQEMRAAAPAAATASTTEEALP</sequence>
<reference evidence="12 13" key="1">
    <citation type="submission" date="2017-08" db="EMBL/GenBank/DDBJ databases">
        <title>WGS of Clinical strains of the CDC Group NO-1 linked to zoonotic infections in humans.</title>
        <authorList>
            <person name="Bernier A.-M."/>
            <person name="Bernard K."/>
        </authorList>
    </citation>
    <scope>NUCLEOTIDE SEQUENCE [LARGE SCALE GENOMIC DNA]</scope>
    <source>
        <strain evidence="12 13">NML00-0135</strain>
    </source>
</reference>
<keyword evidence="5" id="KW-0067">ATP-binding</keyword>
<dbReference type="Pfam" id="PF00005">
    <property type="entry name" value="ABC_tran"/>
    <property type="match status" value="1"/>
</dbReference>
<dbReference type="Gene3D" id="1.20.1560.10">
    <property type="entry name" value="ABC transporter type 1, transmembrane domain"/>
    <property type="match status" value="1"/>
</dbReference>
<keyword evidence="2" id="KW-1003">Cell membrane</keyword>
<evidence type="ECO:0000256" key="6">
    <source>
        <dbReference type="ARBA" id="ARBA00022989"/>
    </source>
</evidence>
<evidence type="ECO:0000256" key="4">
    <source>
        <dbReference type="ARBA" id="ARBA00022741"/>
    </source>
</evidence>
<evidence type="ECO:0000259" key="11">
    <source>
        <dbReference type="PROSITE" id="PS50929"/>
    </source>
</evidence>
<dbReference type="InterPro" id="IPR003593">
    <property type="entry name" value="AAA+_ATPase"/>
</dbReference>
<dbReference type="SUPFAM" id="SSF52540">
    <property type="entry name" value="P-loop containing nucleoside triphosphate hydrolases"/>
    <property type="match status" value="1"/>
</dbReference>
<dbReference type="CDD" id="cd18584">
    <property type="entry name" value="ABC_6TM_AarD_CydD"/>
    <property type="match status" value="1"/>
</dbReference>
<dbReference type="Gene3D" id="3.40.50.300">
    <property type="entry name" value="P-loop containing nucleotide triphosphate hydrolases"/>
    <property type="match status" value="1"/>
</dbReference>
<dbReference type="SUPFAM" id="SSF90123">
    <property type="entry name" value="ABC transporter transmembrane region"/>
    <property type="match status" value="1"/>
</dbReference>
<dbReference type="PROSITE" id="PS50893">
    <property type="entry name" value="ABC_TRANSPORTER_2"/>
    <property type="match status" value="1"/>
</dbReference>
<keyword evidence="3 9" id="KW-0812">Transmembrane</keyword>
<dbReference type="SMART" id="SM00382">
    <property type="entry name" value="AAA"/>
    <property type="match status" value="1"/>
</dbReference>
<dbReference type="InterPro" id="IPR039421">
    <property type="entry name" value="Type_1_exporter"/>
</dbReference>
<comment type="caution">
    <text evidence="12">The sequence shown here is derived from an EMBL/GenBank/DDBJ whole genome shotgun (WGS) entry which is preliminary data.</text>
</comment>
<evidence type="ECO:0000313" key="13">
    <source>
        <dbReference type="Proteomes" id="UP000218054"/>
    </source>
</evidence>
<evidence type="ECO:0000256" key="9">
    <source>
        <dbReference type="SAM" id="Phobius"/>
    </source>
</evidence>
<keyword evidence="4" id="KW-0547">Nucleotide-binding</keyword>
<dbReference type="PANTHER" id="PTHR24221:SF654">
    <property type="entry name" value="ATP-BINDING CASSETTE SUB-FAMILY B MEMBER 6"/>
    <property type="match status" value="1"/>
</dbReference>
<evidence type="ECO:0000256" key="1">
    <source>
        <dbReference type="ARBA" id="ARBA00004651"/>
    </source>
</evidence>
<feature type="compositionally biased region" description="Low complexity" evidence="8">
    <location>
        <begin position="347"/>
        <end position="367"/>
    </location>
</feature>
<dbReference type="GO" id="GO:0005886">
    <property type="term" value="C:plasma membrane"/>
    <property type="evidence" value="ECO:0007669"/>
    <property type="project" value="UniProtKB-SubCell"/>
</dbReference>
<evidence type="ECO:0000256" key="8">
    <source>
        <dbReference type="SAM" id="MobiDB-lite"/>
    </source>
</evidence>
<evidence type="ECO:0000256" key="7">
    <source>
        <dbReference type="ARBA" id="ARBA00023136"/>
    </source>
</evidence>
<feature type="transmembrane region" description="Helical" evidence="9">
    <location>
        <begin position="244"/>
        <end position="268"/>
    </location>
</feature>
<accession>A0A2A2AKU4</accession>
<dbReference type="PROSITE" id="PS50929">
    <property type="entry name" value="ABC_TM1F"/>
    <property type="match status" value="1"/>
</dbReference>